<dbReference type="EMBL" id="CP046565">
    <property type="protein sequence ID" value="QJD30967.1"/>
    <property type="molecule type" value="Genomic_DNA"/>
</dbReference>
<gene>
    <name evidence="11" type="primary">atpB</name>
    <name evidence="13" type="ORF">GNH96_14075</name>
</gene>
<dbReference type="SUPFAM" id="SSF81336">
    <property type="entry name" value="F1F0 ATP synthase subunit A"/>
    <property type="match status" value="1"/>
</dbReference>
<feature type="transmembrane region" description="Helical" evidence="11">
    <location>
        <begin position="202"/>
        <end position="220"/>
    </location>
</feature>
<sequence length="228" mass="24709">MEQIDFFASVLGHIGPVAISDSLLTSVLVTGLLAAVSAVLTRRRTALPDRVQVVLEGIVSACENAVRDVIPTAYREVTPFIMSLWLFLATANLISLIPGFDSPTRDLSVTSALAVLVFFSVHWFGIRQQGLSAYLKHYLTPNPILLPFHLIGEITRTLALAIRLFGNMMSMELIGLLLLVIGGLFVPVPILLLHIVEGLVQAYIFGILALVYIAGGIQSGPQQENHSP</sequence>
<dbReference type="NCBIfam" id="NF009954">
    <property type="entry name" value="PRK13420.1"/>
    <property type="match status" value="1"/>
</dbReference>
<dbReference type="PANTHER" id="PTHR42823:SF3">
    <property type="entry name" value="ATP SYNTHASE SUBUNIT A, CHLOROPLASTIC"/>
    <property type="match status" value="1"/>
</dbReference>
<keyword evidence="11" id="KW-1003">Cell membrane</keyword>
<dbReference type="KEGG" id="metu:GNH96_14075"/>
<dbReference type="InterPro" id="IPR000568">
    <property type="entry name" value="ATP_synth_F0_asu"/>
</dbReference>
<reference evidence="14" key="1">
    <citation type="submission" date="2019-12" db="EMBL/GenBank/DDBJ databases">
        <authorList>
            <person name="Awala S.I."/>
            <person name="Rhee S.K."/>
        </authorList>
    </citation>
    <scope>NUCLEOTIDE SEQUENCE [LARGE SCALE GENOMIC DNA]</scope>
    <source>
        <strain evidence="14">IM1</strain>
    </source>
</reference>
<dbReference type="Gene3D" id="1.20.120.220">
    <property type="entry name" value="ATP synthase, F0 complex, subunit A"/>
    <property type="match status" value="1"/>
</dbReference>
<evidence type="ECO:0000256" key="6">
    <source>
        <dbReference type="ARBA" id="ARBA00022781"/>
    </source>
</evidence>
<dbReference type="GO" id="GO:0045259">
    <property type="term" value="C:proton-transporting ATP synthase complex"/>
    <property type="evidence" value="ECO:0007669"/>
    <property type="project" value="UniProtKB-KW"/>
</dbReference>
<evidence type="ECO:0000256" key="11">
    <source>
        <dbReference type="HAMAP-Rule" id="MF_01393"/>
    </source>
</evidence>
<keyword evidence="14" id="KW-1185">Reference proteome</keyword>
<keyword evidence="6 11" id="KW-0375">Hydrogen ion transport</keyword>
<evidence type="ECO:0000313" key="14">
    <source>
        <dbReference type="Proteomes" id="UP000503004"/>
    </source>
</evidence>
<dbReference type="PRINTS" id="PR00123">
    <property type="entry name" value="ATPASEA"/>
</dbReference>
<dbReference type="NCBIfam" id="TIGR01131">
    <property type="entry name" value="ATP_synt_6_or_A"/>
    <property type="match status" value="1"/>
</dbReference>
<dbReference type="GO" id="GO:0042777">
    <property type="term" value="P:proton motive force-driven plasma membrane ATP synthesis"/>
    <property type="evidence" value="ECO:0007669"/>
    <property type="project" value="TreeGrafter"/>
</dbReference>
<evidence type="ECO:0000256" key="8">
    <source>
        <dbReference type="ARBA" id="ARBA00023065"/>
    </source>
</evidence>
<evidence type="ECO:0000313" key="13">
    <source>
        <dbReference type="EMBL" id="QJD30967.1"/>
    </source>
</evidence>
<dbReference type="InterPro" id="IPR045082">
    <property type="entry name" value="ATP_syn_F0_a_bact/chloroplast"/>
</dbReference>
<dbReference type="InterPro" id="IPR023011">
    <property type="entry name" value="ATP_synth_F0_asu_AS"/>
</dbReference>
<protein>
    <recommendedName>
        <fullName evidence="11 12">ATP synthase subunit a</fullName>
    </recommendedName>
    <alternativeName>
        <fullName evidence="11">ATP synthase F0 sector subunit a</fullName>
    </alternativeName>
    <alternativeName>
        <fullName evidence="11">F-ATPase subunit 6</fullName>
    </alternativeName>
</protein>
<comment type="subcellular location">
    <subcellularLocation>
        <location evidence="11 12">Cell membrane</location>
        <topology evidence="11 12">Multi-pass membrane protein</topology>
    </subcellularLocation>
    <subcellularLocation>
        <location evidence="1">Membrane</location>
        <topology evidence="1">Multi-pass membrane protein</topology>
    </subcellularLocation>
</comment>
<evidence type="ECO:0000256" key="5">
    <source>
        <dbReference type="ARBA" id="ARBA00022692"/>
    </source>
</evidence>
<feature type="transmembrane region" description="Helical" evidence="11">
    <location>
        <begin position="173"/>
        <end position="196"/>
    </location>
</feature>
<dbReference type="GO" id="GO:0046933">
    <property type="term" value="F:proton-transporting ATP synthase activity, rotational mechanism"/>
    <property type="evidence" value="ECO:0007669"/>
    <property type="project" value="UniProtKB-UniRule"/>
</dbReference>
<name>A0A858QAN7_9GAMM</name>
<dbReference type="HAMAP" id="MF_01393">
    <property type="entry name" value="ATP_synth_a_bact"/>
    <property type="match status" value="1"/>
</dbReference>
<evidence type="ECO:0000256" key="3">
    <source>
        <dbReference type="ARBA" id="ARBA00022448"/>
    </source>
</evidence>
<evidence type="ECO:0000256" key="7">
    <source>
        <dbReference type="ARBA" id="ARBA00022989"/>
    </source>
</evidence>
<feature type="transmembrane region" description="Helical" evidence="11">
    <location>
        <begin position="77"/>
        <end position="97"/>
    </location>
</feature>
<evidence type="ECO:0000256" key="12">
    <source>
        <dbReference type="RuleBase" id="RU000483"/>
    </source>
</evidence>
<keyword evidence="5 11" id="KW-0812">Transmembrane</keyword>
<evidence type="ECO:0000256" key="10">
    <source>
        <dbReference type="ARBA" id="ARBA00023310"/>
    </source>
</evidence>
<keyword evidence="10 11" id="KW-0066">ATP synthesis</keyword>
<keyword evidence="3 11" id="KW-0813">Transport</keyword>
<keyword evidence="8 11" id="KW-0406">Ion transport</keyword>
<evidence type="ECO:0000256" key="4">
    <source>
        <dbReference type="ARBA" id="ARBA00022547"/>
    </source>
</evidence>
<evidence type="ECO:0000256" key="1">
    <source>
        <dbReference type="ARBA" id="ARBA00004141"/>
    </source>
</evidence>
<dbReference type="GO" id="GO:0005886">
    <property type="term" value="C:plasma membrane"/>
    <property type="evidence" value="ECO:0007669"/>
    <property type="project" value="UniProtKB-SubCell"/>
</dbReference>
<accession>A0A858QAN7</accession>
<proteinExistence type="inferred from homology"/>
<comment type="similarity">
    <text evidence="2 11 12">Belongs to the ATPase A chain family.</text>
</comment>
<organism evidence="13 14">
    <name type="scientific">Methylococcus geothermalis</name>
    <dbReference type="NCBI Taxonomy" id="2681310"/>
    <lineage>
        <taxon>Bacteria</taxon>
        <taxon>Pseudomonadati</taxon>
        <taxon>Pseudomonadota</taxon>
        <taxon>Gammaproteobacteria</taxon>
        <taxon>Methylococcales</taxon>
        <taxon>Methylococcaceae</taxon>
        <taxon>Methylococcus</taxon>
    </lineage>
</organism>
<keyword evidence="4 11" id="KW-0138">CF(0)</keyword>
<feature type="transmembrane region" description="Helical" evidence="11">
    <location>
        <begin position="109"/>
        <end position="126"/>
    </location>
</feature>
<dbReference type="PROSITE" id="PS00449">
    <property type="entry name" value="ATPASE_A"/>
    <property type="match status" value="1"/>
</dbReference>
<evidence type="ECO:0000256" key="2">
    <source>
        <dbReference type="ARBA" id="ARBA00006810"/>
    </source>
</evidence>
<dbReference type="CDD" id="cd00310">
    <property type="entry name" value="ATP-synt_Fo_a_6"/>
    <property type="match status" value="1"/>
</dbReference>
<feature type="transmembrane region" description="Helical" evidence="11">
    <location>
        <begin position="23"/>
        <end position="40"/>
    </location>
</feature>
<dbReference type="InterPro" id="IPR035908">
    <property type="entry name" value="F0_ATP_A_sf"/>
</dbReference>
<dbReference type="Pfam" id="PF00119">
    <property type="entry name" value="ATP-synt_A"/>
    <property type="match status" value="1"/>
</dbReference>
<dbReference type="Proteomes" id="UP000503004">
    <property type="component" value="Chromosome"/>
</dbReference>
<evidence type="ECO:0000256" key="9">
    <source>
        <dbReference type="ARBA" id="ARBA00023136"/>
    </source>
</evidence>
<dbReference type="RefSeq" id="WP_169604240.1">
    <property type="nucleotide sequence ID" value="NZ_CP046565.1"/>
</dbReference>
<dbReference type="AlphaFoldDB" id="A0A858QAN7"/>
<comment type="function">
    <text evidence="11 12">Key component of the proton channel; it plays a direct role in the translocation of protons across the membrane.</text>
</comment>
<keyword evidence="9 11" id="KW-0472">Membrane</keyword>
<dbReference type="PANTHER" id="PTHR42823">
    <property type="entry name" value="ATP SYNTHASE SUBUNIT A, CHLOROPLASTIC"/>
    <property type="match status" value="1"/>
</dbReference>
<keyword evidence="7 11" id="KW-1133">Transmembrane helix</keyword>